<evidence type="ECO:0000313" key="1">
    <source>
        <dbReference type="EMBL" id="MCI52793.1"/>
    </source>
</evidence>
<feature type="non-terminal residue" evidence="1">
    <location>
        <position position="1"/>
    </location>
</feature>
<reference evidence="1 2" key="1">
    <citation type="journal article" date="2018" name="Front. Plant Sci.">
        <title>Red Clover (Trifolium pratense) and Zigzag Clover (T. medium) - A Picture of Genomic Similarities and Differences.</title>
        <authorList>
            <person name="Dluhosova J."/>
            <person name="Istvanek J."/>
            <person name="Nedelnik J."/>
            <person name="Repkova J."/>
        </authorList>
    </citation>
    <scope>NUCLEOTIDE SEQUENCE [LARGE SCALE GENOMIC DNA]</scope>
    <source>
        <strain evidence="2">cv. 10/8</strain>
        <tissue evidence="1">Leaf</tissue>
    </source>
</reference>
<organism evidence="1 2">
    <name type="scientific">Trifolium medium</name>
    <dbReference type="NCBI Taxonomy" id="97028"/>
    <lineage>
        <taxon>Eukaryota</taxon>
        <taxon>Viridiplantae</taxon>
        <taxon>Streptophyta</taxon>
        <taxon>Embryophyta</taxon>
        <taxon>Tracheophyta</taxon>
        <taxon>Spermatophyta</taxon>
        <taxon>Magnoliopsida</taxon>
        <taxon>eudicotyledons</taxon>
        <taxon>Gunneridae</taxon>
        <taxon>Pentapetalae</taxon>
        <taxon>rosids</taxon>
        <taxon>fabids</taxon>
        <taxon>Fabales</taxon>
        <taxon>Fabaceae</taxon>
        <taxon>Papilionoideae</taxon>
        <taxon>50 kb inversion clade</taxon>
        <taxon>NPAAA clade</taxon>
        <taxon>Hologalegina</taxon>
        <taxon>IRL clade</taxon>
        <taxon>Trifolieae</taxon>
        <taxon>Trifolium</taxon>
    </lineage>
</organism>
<evidence type="ECO:0000313" key="2">
    <source>
        <dbReference type="Proteomes" id="UP000265520"/>
    </source>
</evidence>
<dbReference type="Proteomes" id="UP000265520">
    <property type="component" value="Unassembled WGS sequence"/>
</dbReference>
<dbReference type="AlphaFoldDB" id="A0A392SVD7"/>
<comment type="caution">
    <text evidence="1">The sequence shown here is derived from an EMBL/GenBank/DDBJ whole genome shotgun (WGS) entry which is preliminary data.</text>
</comment>
<proteinExistence type="predicted"/>
<sequence length="48" mass="5317">LEGRITRLGMKYMKSGSLLPEPDFGNGTLMGGGPATVKVRNKIYHRLR</sequence>
<name>A0A392SVD7_9FABA</name>
<accession>A0A392SVD7</accession>
<protein>
    <submittedName>
        <fullName evidence="1">Uncharacterized protein</fullName>
    </submittedName>
</protein>
<dbReference type="EMBL" id="LXQA010452962">
    <property type="protein sequence ID" value="MCI52793.1"/>
    <property type="molecule type" value="Genomic_DNA"/>
</dbReference>
<keyword evidence="2" id="KW-1185">Reference proteome</keyword>